<dbReference type="GO" id="GO:0016746">
    <property type="term" value="F:acyltransferase activity"/>
    <property type="evidence" value="ECO:0007669"/>
    <property type="project" value="UniProtKB-KW"/>
</dbReference>
<dbReference type="EMBL" id="RJSG01000002">
    <property type="protein sequence ID" value="RNL79011.1"/>
    <property type="molecule type" value="Genomic_DNA"/>
</dbReference>
<dbReference type="PANTHER" id="PTHR18919">
    <property type="entry name" value="ACETYL-COA C-ACYLTRANSFERASE"/>
    <property type="match status" value="1"/>
</dbReference>
<proteinExistence type="inferred from homology"/>
<evidence type="ECO:0000256" key="2">
    <source>
        <dbReference type="ARBA" id="ARBA00022679"/>
    </source>
</evidence>
<gene>
    <name evidence="4" type="ORF">EFL95_08170</name>
</gene>
<dbReference type="Gene3D" id="3.40.47.10">
    <property type="match status" value="1"/>
</dbReference>
<dbReference type="Proteomes" id="UP000277094">
    <property type="component" value="Unassembled WGS sequence"/>
</dbReference>
<name>A0A3N0DU12_9ACTN</name>
<organism evidence="4 5">
    <name type="scientific">Nocardioides marmorisolisilvae</name>
    <dbReference type="NCBI Taxonomy" id="1542737"/>
    <lineage>
        <taxon>Bacteria</taxon>
        <taxon>Bacillati</taxon>
        <taxon>Actinomycetota</taxon>
        <taxon>Actinomycetes</taxon>
        <taxon>Propionibacteriales</taxon>
        <taxon>Nocardioidaceae</taxon>
        <taxon>Nocardioides</taxon>
    </lineage>
</organism>
<accession>A0A3N0DU12</accession>
<evidence type="ECO:0000313" key="4">
    <source>
        <dbReference type="EMBL" id="RNL79011.1"/>
    </source>
</evidence>
<dbReference type="Gene3D" id="2.40.50.840">
    <property type="match status" value="1"/>
</dbReference>
<dbReference type="OrthoDB" id="4470569at2"/>
<comment type="caution">
    <text evidence="4">The sequence shown here is derived from an EMBL/GenBank/DDBJ whole genome shotgun (WGS) entry which is preliminary data.</text>
</comment>
<sequence>MSTSIDPRTPVLVGVGQATDVFGSDDYAQLSSADLAAAASRAAIEDAAGNGIGELIDVIACVRPMELSTPLPPALGVSTKFPRSVAHRLGITPEHAVLEVVGGQSPQHLVNEFAGRIAAGEYQAVLLAGGESLSTQAHFGGREDAPDFTEHPDGEWDDRGAKWEGLLTDNEIAHALFIMSTTYALMDHARRARLGLSVADYAQQIGKLFAPFSEVAAANPLASTRHVRSSDDLAVPSAKNPLISDPYTRWVVAREKVNLGAAVLLMSVEAARAAGVPEEKWVYLHGHADGKELPFLERPDLSTGPVAVRAAQQALEMAGVGAADLTTFDLYSCFAIPVFNITDALGIALDDPRRLTVTGGLPFFGGPGNNYSMHAVVETVNRMRENPGGYGFVGANGGAMHKYSVGIYSTTPVAWPGDAPSLSDEGERLTVALAAEGSGVIDTYTYSGDEQLGTVLGRLDSGERFVAHVPTDDPLFDLMRSGEAIGATVKATSADGINTVRLA</sequence>
<reference evidence="4 5" key="1">
    <citation type="submission" date="2018-11" db="EMBL/GenBank/DDBJ databases">
        <authorList>
            <person name="Li F."/>
        </authorList>
    </citation>
    <scope>NUCLEOTIDE SEQUENCE [LARGE SCALE GENOMIC DNA]</scope>
    <source>
        <strain evidence="4 5">KIS18-7</strain>
    </source>
</reference>
<evidence type="ECO:0000256" key="1">
    <source>
        <dbReference type="ARBA" id="ARBA00010982"/>
    </source>
</evidence>
<dbReference type="SUPFAM" id="SSF53901">
    <property type="entry name" value="Thiolase-like"/>
    <property type="match status" value="2"/>
</dbReference>
<comment type="similarity">
    <text evidence="1">Belongs to the thiolase-like superfamily. Thiolase family.</text>
</comment>
<evidence type="ECO:0000313" key="5">
    <source>
        <dbReference type="Proteomes" id="UP000277094"/>
    </source>
</evidence>
<protein>
    <submittedName>
        <fullName evidence="4">Acetyl-CoA acetyltransferase</fullName>
    </submittedName>
</protein>
<keyword evidence="3" id="KW-0012">Acyltransferase</keyword>
<keyword evidence="2 4" id="KW-0808">Transferase</keyword>
<dbReference type="AlphaFoldDB" id="A0A3N0DU12"/>
<dbReference type="PANTHER" id="PTHR18919:SF139">
    <property type="entry name" value="THIOLASE-LIKE PROTEIN TYPE 1 ADDITIONAL C-TERMINAL DOMAIN-CONTAINING PROTEIN"/>
    <property type="match status" value="1"/>
</dbReference>
<dbReference type="RefSeq" id="WP_123233513.1">
    <property type="nucleotide sequence ID" value="NZ_RJSG01000002.1"/>
</dbReference>
<dbReference type="InterPro" id="IPR016039">
    <property type="entry name" value="Thiolase-like"/>
</dbReference>
<evidence type="ECO:0000256" key="3">
    <source>
        <dbReference type="ARBA" id="ARBA00023315"/>
    </source>
</evidence>
<keyword evidence="5" id="KW-1185">Reference proteome</keyword>